<evidence type="ECO:0000256" key="3">
    <source>
        <dbReference type="PIRSR" id="PIRSR016184-1"/>
    </source>
</evidence>
<comment type="similarity">
    <text evidence="1">Belongs to the PhzF family.</text>
</comment>
<dbReference type="AlphaFoldDB" id="A0A512TQ46"/>
<dbReference type="InterPro" id="IPR003719">
    <property type="entry name" value="Phenazine_PhzF-like"/>
</dbReference>
<evidence type="ECO:0000313" key="4">
    <source>
        <dbReference type="EMBL" id="GEQ22397.1"/>
    </source>
</evidence>
<dbReference type="PANTHER" id="PTHR13774">
    <property type="entry name" value="PHENAZINE BIOSYNTHESIS PROTEIN"/>
    <property type="match status" value="1"/>
</dbReference>
<reference evidence="4 5" key="1">
    <citation type="submission" date="2019-07" db="EMBL/GenBank/DDBJ databases">
        <title>Whole genome shotgun sequence of Clostridium butyricum NBRC 3858.</title>
        <authorList>
            <person name="Hosoyama A."/>
            <person name="Uohara A."/>
            <person name="Ohji S."/>
            <person name="Ichikawa N."/>
        </authorList>
    </citation>
    <scope>NUCLEOTIDE SEQUENCE [LARGE SCALE GENOMIC DNA]</scope>
    <source>
        <strain evidence="4 5">NBRC 3858</strain>
    </source>
</reference>
<dbReference type="GO" id="GO:0016853">
    <property type="term" value="F:isomerase activity"/>
    <property type="evidence" value="ECO:0007669"/>
    <property type="project" value="UniProtKB-KW"/>
</dbReference>
<dbReference type="Pfam" id="PF02567">
    <property type="entry name" value="PhzC-PhzF"/>
    <property type="match status" value="1"/>
</dbReference>
<dbReference type="GO" id="GO:0005737">
    <property type="term" value="C:cytoplasm"/>
    <property type="evidence" value="ECO:0007669"/>
    <property type="project" value="TreeGrafter"/>
</dbReference>
<evidence type="ECO:0000313" key="5">
    <source>
        <dbReference type="Proteomes" id="UP000321089"/>
    </source>
</evidence>
<protein>
    <recommendedName>
        <fullName evidence="6">PhzF family phenazine biosynthesis protein</fullName>
    </recommendedName>
</protein>
<dbReference type="EMBL" id="BKBC01000047">
    <property type="protein sequence ID" value="GEQ22397.1"/>
    <property type="molecule type" value="Genomic_DNA"/>
</dbReference>
<feature type="active site" evidence="3">
    <location>
        <position position="44"/>
    </location>
</feature>
<evidence type="ECO:0000256" key="2">
    <source>
        <dbReference type="ARBA" id="ARBA00023235"/>
    </source>
</evidence>
<name>A0A512TQ46_CLOBU</name>
<evidence type="ECO:0008006" key="6">
    <source>
        <dbReference type="Google" id="ProtNLM"/>
    </source>
</evidence>
<dbReference type="PANTHER" id="PTHR13774:SF17">
    <property type="entry name" value="PHENAZINE BIOSYNTHESIS-LIKE DOMAIN-CONTAINING PROTEIN"/>
    <property type="match status" value="1"/>
</dbReference>
<comment type="caution">
    <text evidence="4">The sequence shown here is derived from an EMBL/GenBank/DDBJ whole genome shotgun (WGS) entry which is preliminary data.</text>
</comment>
<dbReference type="PIRSF" id="PIRSF016184">
    <property type="entry name" value="PhzC_PhzF"/>
    <property type="match status" value="1"/>
</dbReference>
<dbReference type="NCBIfam" id="TIGR00654">
    <property type="entry name" value="PhzF_family"/>
    <property type="match status" value="1"/>
</dbReference>
<sequence length="258" mass="29068">MKMYIVDAFAEKVFQGNSAAVCITDSWMNEDKMQAIAAENNLSETAFIVKEGEVYHIRWFTPLYEIDLCGHATLASAFIIDNYIDPNKEIINFTSQSGDLQVKCRHGFYTLNFPSRPPQKIEKLKEVEEILGIEIKELFTSRDLMAVVENENIIKNLTPNFDKMKDISIGDGIIVTAEGSDCDFVSRCFYPKCGVNEDPVTGSAHCNLIPYWSERLGKTKMNAKQISERGGILYCKDCGDRVEITGKAVIYAISEIFI</sequence>
<dbReference type="Gene3D" id="3.10.310.10">
    <property type="entry name" value="Diaminopimelate Epimerase, Chain A, domain 1"/>
    <property type="match status" value="2"/>
</dbReference>
<organism evidence="4 5">
    <name type="scientific">Clostridium butyricum</name>
    <dbReference type="NCBI Taxonomy" id="1492"/>
    <lineage>
        <taxon>Bacteria</taxon>
        <taxon>Bacillati</taxon>
        <taxon>Bacillota</taxon>
        <taxon>Clostridia</taxon>
        <taxon>Eubacteriales</taxon>
        <taxon>Clostridiaceae</taxon>
        <taxon>Clostridium</taxon>
    </lineage>
</organism>
<accession>A0A512TQ46</accession>
<proteinExistence type="inferred from homology"/>
<dbReference type="Proteomes" id="UP000321089">
    <property type="component" value="Unassembled WGS sequence"/>
</dbReference>
<evidence type="ECO:0000256" key="1">
    <source>
        <dbReference type="ARBA" id="ARBA00008270"/>
    </source>
</evidence>
<keyword evidence="2" id="KW-0413">Isomerase</keyword>
<dbReference type="SUPFAM" id="SSF54506">
    <property type="entry name" value="Diaminopimelate epimerase-like"/>
    <property type="match status" value="1"/>
</dbReference>
<gene>
    <name evidence="4" type="ORF">CBU02nite_29030</name>
</gene>
<dbReference type="RefSeq" id="WP_146868883.1">
    <property type="nucleotide sequence ID" value="NZ_BKBC01000047.1"/>
</dbReference>